<organism evidence="3 4">
    <name type="scientific">Blautia hominis</name>
    <dbReference type="NCBI Taxonomy" id="2025493"/>
    <lineage>
        <taxon>Bacteria</taxon>
        <taxon>Bacillati</taxon>
        <taxon>Bacillota</taxon>
        <taxon>Clostridia</taxon>
        <taxon>Lachnospirales</taxon>
        <taxon>Lachnospiraceae</taxon>
        <taxon>Blautia</taxon>
    </lineage>
</organism>
<dbReference type="PANTHER" id="PTHR42730:SF1">
    <property type="entry name" value="2-OXOGLUTARATE SYNTHASE SUBUNIT KORC"/>
    <property type="match status" value="1"/>
</dbReference>
<dbReference type="InterPro" id="IPR002869">
    <property type="entry name" value="Pyrv_flavodox_OxRed_cen"/>
</dbReference>
<keyword evidence="4" id="KW-1185">Reference proteome</keyword>
<dbReference type="Gene3D" id="3.40.920.10">
    <property type="entry name" value="Pyruvate-ferredoxin oxidoreductase, PFOR, domain III"/>
    <property type="match status" value="1"/>
</dbReference>
<gene>
    <name evidence="3" type="ORF">K040078D81_08460</name>
</gene>
<accession>A0ABQ0B5J5</accession>
<proteinExistence type="predicted"/>
<evidence type="ECO:0000259" key="2">
    <source>
        <dbReference type="Pfam" id="PF01558"/>
    </source>
</evidence>
<dbReference type="Proteomes" id="UP001600943">
    <property type="component" value="Unassembled WGS sequence"/>
</dbReference>
<reference evidence="3 4" key="1">
    <citation type="submission" date="2024-04" db="EMBL/GenBank/DDBJ databases">
        <title>Defined microbial consortia suppress multidrug-resistant proinflammatory Enterobacteriaceae via ecological control.</title>
        <authorList>
            <person name="Furuichi M."/>
            <person name="Kawaguchi T."/>
            <person name="Pust M."/>
            <person name="Yasuma K."/>
            <person name="Plichta D."/>
            <person name="Hasegawa N."/>
            <person name="Ohya T."/>
            <person name="Bhattarai S."/>
            <person name="Sasajima S."/>
            <person name="Aoto Y."/>
            <person name="Tuganbaev T."/>
            <person name="Yaginuma M."/>
            <person name="Ueda M."/>
            <person name="Okahashi N."/>
            <person name="Amafuji K."/>
            <person name="Kiridooshi Y."/>
            <person name="Sugita K."/>
            <person name="Strazar M."/>
            <person name="Skelly A."/>
            <person name="Suda W."/>
            <person name="Hattori M."/>
            <person name="Nakamoto N."/>
            <person name="Caballero S."/>
            <person name="Norman J."/>
            <person name="Olle B."/>
            <person name="Tanoue T."/>
            <person name="Arita M."/>
            <person name="Bucci V."/>
            <person name="Atarashi K."/>
            <person name="Xavier R."/>
            <person name="Honda K."/>
        </authorList>
    </citation>
    <scope>NUCLEOTIDE SEQUENCE [LARGE SCALE GENOMIC DNA]</scope>
    <source>
        <strain evidence="4">k04-0078-D8-1</strain>
    </source>
</reference>
<dbReference type="EMBL" id="BAABYW010000001">
    <property type="protein sequence ID" value="GAA6406729.1"/>
    <property type="molecule type" value="Genomic_DNA"/>
</dbReference>
<dbReference type="Pfam" id="PF01558">
    <property type="entry name" value="POR"/>
    <property type="match status" value="1"/>
</dbReference>
<evidence type="ECO:0000313" key="4">
    <source>
        <dbReference type="Proteomes" id="UP001600943"/>
    </source>
</evidence>
<evidence type="ECO:0000256" key="1">
    <source>
        <dbReference type="ARBA" id="ARBA00023002"/>
    </source>
</evidence>
<protein>
    <submittedName>
        <fullName evidence="3">2-oxoacid:acceptor oxidoreductase family protein</fullName>
    </submittedName>
</protein>
<dbReference type="RefSeq" id="WP_104804393.1">
    <property type="nucleotide sequence ID" value="NZ_BAABYW010000001.1"/>
</dbReference>
<dbReference type="InterPro" id="IPR052554">
    <property type="entry name" value="2-oxoglutarate_synth_KorC"/>
</dbReference>
<sequence>MKEIVFAGSGGQGILTSGLIISDIAATAGYHVTWVPSYGSAMRGGTANCTVKYGKEIIYNPSQEHPDILLVMNDLSLQKFLPLAAHGGIVVVNDLVDISNDCRSDVHYIRIASAGIAAQLGNPKSANIVMTGAVVKLLGDFTKEAAINAMNLMFEKKGKSKFQKANMEAFNAGYEAVDR</sequence>
<evidence type="ECO:0000313" key="3">
    <source>
        <dbReference type="EMBL" id="GAA6406729.1"/>
    </source>
</evidence>
<keyword evidence="1" id="KW-0560">Oxidoreductase</keyword>
<name>A0ABQ0B5J5_9FIRM</name>
<comment type="caution">
    <text evidence="3">The sequence shown here is derived from an EMBL/GenBank/DDBJ whole genome shotgun (WGS) entry which is preliminary data.</text>
</comment>
<dbReference type="SUPFAM" id="SSF53323">
    <property type="entry name" value="Pyruvate-ferredoxin oxidoreductase, PFOR, domain III"/>
    <property type="match status" value="1"/>
</dbReference>
<dbReference type="PANTHER" id="PTHR42730">
    <property type="entry name" value="2-OXOGLUTARATE SYNTHASE SUBUNIT KORC"/>
    <property type="match status" value="1"/>
</dbReference>
<dbReference type="InterPro" id="IPR019752">
    <property type="entry name" value="Pyrv/ketoisovalerate_OxRed_cat"/>
</dbReference>
<feature type="domain" description="Pyruvate/ketoisovalerate oxidoreductase catalytic" evidence="2">
    <location>
        <begin position="10"/>
        <end position="175"/>
    </location>
</feature>